<feature type="transmembrane region" description="Helical" evidence="1">
    <location>
        <begin position="146"/>
        <end position="166"/>
    </location>
</feature>
<accession>V4ADV4</accession>
<reference evidence="4 5" key="1">
    <citation type="journal article" date="2013" name="Nature">
        <title>Insights into bilaterian evolution from three spiralian genomes.</title>
        <authorList>
            <person name="Simakov O."/>
            <person name="Marletaz F."/>
            <person name="Cho S.J."/>
            <person name="Edsinger-Gonzales E."/>
            <person name="Havlak P."/>
            <person name="Hellsten U."/>
            <person name="Kuo D.H."/>
            <person name="Larsson T."/>
            <person name="Lv J."/>
            <person name="Arendt D."/>
            <person name="Savage R."/>
            <person name="Osoegawa K."/>
            <person name="de Jong P."/>
            <person name="Grimwood J."/>
            <person name="Chapman J.A."/>
            <person name="Shapiro H."/>
            <person name="Aerts A."/>
            <person name="Otillar R.P."/>
            <person name="Terry A.Y."/>
            <person name="Boore J.L."/>
            <person name="Grigoriev I.V."/>
            <person name="Lindberg D.R."/>
            <person name="Seaver E.C."/>
            <person name="Weisblat D.A."/>
            <person name="Putnam N.H."/>
            <person name="Rokhsar D.S."/>
        </authorList>
    </citation>
    <scope>NUCLEOTIDE SEQUENCE [LARGE SCALE GENOMIC DNA]</scope>
</reference>
<dbReference type="InterPro" id="IPR013783">
    <property type="entry name" value="Ig-like_fold"/>
</dbReference>
<keyword evidence="1" id="KW-1133">Transmembrane helix</keyword>
<keyword evidence="1" id="KW-0472">Membrane</keyword>
<dbReference type="PROSITE" id="PS50835">
    <property type="entry name" value="IG_LIKE"/>
    <property type="match status" value="1"/>
</dbReference>
<dbReference type="OrthoDB" id="6284188at2759"/>
<keyword evidence="2" id="KW-0732">Signal</keyword>
<dbReference type="EMBL" id="KB200329">
    <property type="protein sequence ID" value="ESP02194.1"/>
    <property type="molecule type" value="Genomic_DNA"/>
</dbReference>
<dbReference type="HOGENOM" id="CLU_1262816_0_0_1"/>
<organism evidence="4 5">
    <name type="scientific">Lottia gigantea</name>
    <name type="common">Giant owl limpet</name>
    <dbReference type="NCBI Taxonomy" id="225164"/>
    <lineage>
        <taxon>Eukaryota</taxon>
        <taxon>Metazoa</taxon>
        <taxon>Spiralia</taxon>
        <taxon>Lophotrochozoa</taxon>
        <taxon>Mollusca</taxon>
        <taxon>Gastropoda</taxon>
        <taxon>Patellogastropoda</taxon>
        <taxon>Lottioidea</taxon>
        <taxon>Lottiidae</taxon>
        <taxon>Lottia</taxon>
    </lineage>
</organism>
<feature type="signal peptide" evidence="2">
    <location>
        <begin position="1"/>
        <end position="31"/>
    </location>
</feature>
<keyword evidence="1" id="KW-0812">Transmembrane</keyword>
<dbReference type="SUPFAM" id="SSF48726">
    <property type="entry name" value="Immunoglobulin"/>
    <property type="match status" value="1"/>
</dbReference>
<dbReference type="CDD" id="cd00096">
    <property type="entry name" value="Ig"/>
    <property type="match status" value="1"/>
</dbReference>
<evidence type="ECO:0000259" key="3">
    <source>
        <dbReference type="PROSITE" id="PS50835"/>
    </source>
</evidence>
<feature type="chain" id="PRO_5004716568" description="Ig-like domain-containing protein" evidence="2">
    <location>
        <begin position="32"/>
        <end position="243"/>
    </location>
</feature>
<dbReference type="InterPro" id="IPR007110">
    <property type="entry name" value="Ig-like_dom"/>
</dbReference>
<dbReference type="RefSeq" id="XP_009047352.1">
    <property type="nucleotide sequence ID" value="XM_009049104.1"/>
</dbReference>
<sequence>MVDMVPGRNIMGIMCLLLGIVPLLSLSSVMSDDTWNRLIIHHANITLPCDSDGTIPNSTAIQISWILPDAHLIQITQEMVKYQRYQFQQYGRSLKITDVDVDVFGIYHCMVDLQNGTILNFRHGINKDGPYFGDLMAKYKPHIVNGAIAAAIMFCVALFLCGFCSFQQERGQDKLVKFREENPGVYWAPPEPLKRSTYIYDNTAIDMVELKSSVKRVNDKEDVEDKLPPKVELYRSSKLQIKM</sequence>
<keyword evidence="5" id="KW-1185">Reference proteome</keyword>
<gene>
    <name evidence="4" type="ORF">LOTGIDRAFT_230580</name>
</gene>
<dbReference type="GeneID" id="20248338"/>
<dbReference type="KEGG" id="lgi:LOTGIDRAFT_230580"/>
<evidence type="ECO:0000313" key="4">
    <source>
        <dbReference type="EMBL" id="ESP02194.1"/>
    </source>
</evidence>
<name>V4ADV4_LOTGI</name>
<dbReference type="Proteomes" id="UP000030746">
    <property type="component" value="Unassembled WGS sequence"/>
</dbReference>
<proteinExistence type="predicted"/>
<dbReference type="InterPro" id="IPR036179">
    <property type="entry name" value="Ig-like_dom_sf"/>
</dbReference>
<dbReference type="CTD" id="20248338"/>
<dbReference type="Gene3D" id="2.60.40.10">
    <property type="entry name" value="Immunoglobulins"/>
    <property type="match status" value="1"/>
</dbReference>
<dbReference type="AlphaFoldDB" id="V4ADV4"/>
<protein>
    <recommendedName>
        <fullName evidence="3">Ig-like domain-containing protein</fullName>
    </recommendedName>
</protein>
<evidence type="ECO:0000313" key="5">
    <source>
        <dbReference type="Proteomes" id="UP000030746"/>
    </source>
</evidence>
<evidence type="ECO:0000256" key="1">
    <source>
        <dbReference type="SAM" id="Phobius"/>
    </source>
</evidence>
<evidence type="ECO:0000256" key="2">
    <source>
        <dbReference type="SAM" id="SignalP"/>
    </source>
</evidence>
<feature type="domain" description="Ig-like" evidence="3">
    <location>
        <begin position="22"/>
        <end position="119"/>
    </location>
</feature>